<evidence type="ECO:0000313" key="10">
    <source>
        <dbReference type="Proteomes" id="UP001209878"/>
    </source>
</evidence>
<evidence type="ECO:0000256" key="7">
    <source>
        <dbReference type="ARBA" id="ARBA00022833"/>
    </source>
</evidence>
<feature type="domain" description="Mind bomb SH3 repeat" evidence="8">
    <location>
        <begin position="178"/>
        <end position="237"/>
    </location>
</feature>
<comment type="caution">
    <text evidence="9">The sequence shown here is derived from an EMBL/GenBank/DDBJ whole genome shotgun (WGS) entry which is preliminary data.</text>
</comment>
<dbReference type="GO" id="GO:0016740">
    <property type="term" value="F:transferase activity"/>
    <property type="evidence" value="ECO:0007669"/>
    <property type="project" value="UniProtKB-KW"/>
</dbReference>
<keyword evidence="2" id="KW-0808">Transferase</keyword>
<organism evidence="9 10">
    <name type="scientific">Ridgeia piscesae</name>
    <name type="common">Tubeworm</name>
    <dbReference type="NCBI Taxonomy" id="27915"/>
    <lineage>
        <taxon>Eukaryota</taxon>
        <taxon>Metazoa</taxon>
        <taxon>Spiralia</taxon>
        <taxon>Lophotrochozoa</taxon>
        <taxon>Annelida</taxon>
        <taxon>Polychaeta</taxon>
        <taxon>Sedentaria</taxon>
        <taxon>Canalipalpata</taxon>
        <taxon>Sabellida</taxon>
        <taxon>Siboglinidae</taxon>
        <taxon>Ridgeia</taxon>
    </lineage>
</organism>
<dbReference type="GO" id="GO:0005737">
    <property type="term" value="C:cytoplasm"/>
    <property type="evidence" value="ECO:0007669"/>
    <property type="project" value="TreeGrafter"/>
</dbReference>
<keyword evidence="3" id="KW-0479">Metal-binding</keyword>
<evidence type="ECO:0000256" key="6">
    <source>
        <dbReference type="ARBA" id="ARBA00022786"/>
    </source>
</evidence>
<feature type="domain" description="Mind bomb SH3 repeat" evidence="8">
    <location>
        <begin position="59"/>
        <end position="122"/>
    </location>
</feature>
<dbReference type="AlphaFoldDB" id="A0AAD9KKS1"/>
<reference evidence="9" key="1">
    <citation type="journal article" date="2023" name="Mol. Biol. Evol.">
        <title>Third-Generation Sequencing Reveals the Adaptive Role of the Epigenome in Three Deep-Sea Polychaetes.</title>
        <authorList>
            <person name="Perez M."/>
            <person name="Aroh O."/>
            <person name="Sun Y."/>
            <person name="Lan Y."/>
            <person name="Juniper S.K."/>
            <person name="Young C.R."/>
            <person name="Angers B."/>
            <person name="Qian P.Y."/>
        </authorList>
    </citation>
    <scope>NUCLEOTIDE SEQUENCE</scope>
    <source>
        <strain evidence="9">R07B-5</strain>
    </source>
</reference>
<dbReference type="EMBL" id="JAODUO010000912">
    <property type="protein sequence ID" value="KAK2173000.1"/>
    <property type="molecule type" value="Genomic_DNA"/>
</dbReference>
<evidence type="ECO:0000256" key="2">
    <source>
        <dbReference type="ARBA" id="ARBA00022679"/>
    </source>
</evidence>
<dbReference type="GO" id="GO:0016567">
    <property type="term" value="P:protein ubiquitination"/>
    <property type="evidence" value="ECO:0007669"/>
    <property type="project" value="TreeGrafter"/>
</dbReference>
<comment type="pathway">
    <text evidence="1">Protein modification; protein ubiquitination.</text>
</comment>
<keyword evidence="5" id="KW-0863">Zinc-finger</keyword>
<keyword evidence="6" id="KW-0833">Ubl conjugation pathway</keyword>
<evidence type="ECO:0000313" key="9">
    <source>
        <dbReference type="EMBL" id="KAK2173000.1"/>
    </source>
</evidence>
<keyword evidence="4" id="KW-0677">Repeat</keyword>
<name>A0AAD9KKS1_RIDPI</name>
<evidence type="ECO:0000256" key="4">
    <source>
        <dbReference type="ARBA" id="ARBA00022737"/>
    </source>
</evidence>
<accession>A0AAD9KKS1</accession>
<dbReference type="InterPro" id="IPR040847">
    <property type="entry name" value="SH3_15"/>
</dbReference>
<sequence>MFEGRESDYLGQLMVLGRNGVIGKVKENGDVLVECSGDRKFWFNPELLKVVDTSQTPIEVGDNVVVTDSIRKLKSLQDDKHGGWDAGMRKTMGSAGTVVGTLSNGCARVFVSGRRWIFNVNALRHVSRSWSPGSNITPADESPSRACDADMYLGKTGVVKSEQRNIVEVTFPNGNTHDIVSIESDKDRVKRLEKGHGGWAPHMVSVLGTRGYVFKVDSDGDVHVKCINNFRFCFHPKLLKVVDTSKMAIKIGDFVWVIKSYSKVRKYDLSGRSDDEDI</sequence>
<protein>
    <recommendedName>
        <fullName evidence="8">Mind bomb SH3 repeat domain-containing protein</fullName>
    </recommendedName>
</protein>
<dbReference type="GO" id="GO:0008270">
    <property type="term" value="F:zinc ion binding"/>
    <property type="evidence" value="ECO:0007669"/>
    <property type="project" value="UniProtKB-KW"/>
</dbReference>
<keyword evidence="7" id="KW-0862">Zinc</keyword>
<dbReference type="PANTHER" id="PTHR24202">
    <property type="entry name" value="E3 UBIQUITIN-PROTEIN LIGASE MIB2"/>
    <property type="match status" value="1"/>
</dbReference>
<keyword evidence="10" id="KW-1185">Reference proteome</keyword>
<proteinExistence type="predicted"/>
<dbReference type="Pfam" id="PF18346">
    <property type="entry name" value="SH3_15"/>
    <property type="match status" value="2"/>
</dbReference>
<evidence type="ECO:0000256" key="1">
    <source>
        <dbReference type="ARBA" id="ARBA00004906"/>
    </source>
</evidence>
<evidence type="ECO:0000256" key="3">
    <source>
        <dbReference type="ARBA" id="ARBA00022723"/>
    </source>
</evidence>
<dbReference type="PANTHER" id="PTHR24202:SF4">
    <property type="entry name" value="E3 UBIQUITIN-PROTEIN LIGASE MIB2-RELATED"/>
    <property type="match status" value="1"/>
</dbReference>
<evidence type="ECO:0000259" key="8">
    <source>
        <dbReference type="Pfam" id="PF18346"/>
    </source>
</evidence>
<evidence type="ECO:0000256" key="5">
    <source>
        <dbReference type="ARBA" id="ARBA00022771"/>
    </source>
</evidence>
<gene>
    <name evidence="9" type="ORF">NP493_911g00025</name>
</gene>
<dbReference type="Proteomes" id="UP001209878">
    <property type="component" value="Unassembled WGS sequence"/>
</dbReference>